<comment type="caution">
    <text evidence="13">The sequence shown here is derived from an EMBL/GenBank/DDBJ whole genome shotgun (WGS) entry which is preliminary data.</text>
</comment>
<dbReference type="RefSeq" id="WP_108984563.1">
    <property type="nucleotide sequence ID" value="NZ_BFBR01000003.1"/>
</dbReference>
<evidence type="ECO:0000256" key="12">
    <source>
        <dbReference type="RuleBase" id="RU363101"/>
    </source>
</evidence>
<protein>
    <recommendedName>
        <fullName evidence="4 12">Heme exporter protein D</fullName>
    </recommendedName>
</protein>
<keyword evidence="14" id="KW-1185">Reference proteome</keyword>
<dbReference type="GO" id="GO:0017004">
    <property type="term" value="P:cytochrome complex assembly"/>
    <property type="evidence" value="ECO:0007669"/>
    <property type="project" value="UniProtKB-KW"/>
</dbReference>
<keyword evidence="7 12" id="KW-0997">Cell inner membrane</keyword>
<organism evidence="13 14">
    <name type="scientific">Candidatus Phycosocius bacilliformis</name>
    <dbReference type="NCBI Taxonomy" id="1445552"/>
    <lineage>
        <taxon>Bacteria</taxon>
        <taxon>Pseudomonadati</taxon>
        <taxon>Pseudomonadota</taxon>
        <taxon>Alphaproteobacteria</taxon>
        <taxon>Caulobacterales</taxon>
        <taxon>Caulobacterales incertae sedis</taxon>
        <taxon>Candidatus Phycosocius</taxon>
    </lineage>
</organism>
<evidence type="ECO:0000256" key="5">
    <source>
        <dbReference type="ARBA" id="ARBA00022448"/>
    </source>
</evidence>
<accession>A0A2P2E9I0</accession>
<evidence type="ECO:0000256" key="9">
    <source>
        <dbReference type="ARBA" id="ARBA00022748"/>
    </source>
</evidence>
<keyword evidence="6 12" id="KW-1003">Cell membrane</keyword>
<evidence type="ECO:0000256" key="4">
    <source>
        <dbReference type="ARBA" id="ARBA00016461"/>
    </source>
</evidence>
<comment type="subcellular location">
    <subcellularLocation>
        <location evidence="2 12">Cell inner membrane</location>
        <topology evidence="2 12">Single-pass membrane protein</topology>
    </subcellularLocation>
</comment>
<dbReference type="GO" id="GO:0005886">
    <property type="term" value="C:plasma membrane"/>
    <property type="evidence" value="ECO:0007669"/>
    <property type="project" value="UniProtKB-SubCell"/>
</dbReference>
<gene>
    <name evidence="13" type="ORF">PbB2_01367</name>
</gene>
<keyword evidence="9 12" id="KW-0201">Cytochrome c-type biogenesis</keyword>
<comment type="similarity">
    <text evidence="3 12">Belongs to the CcmD/CycX/HelD family.</text>
</comment>
<evidence type="ECO:0000313" key="14">
    <source>
        <dbReference type="Proteomes" id="UP000245086"/>
    </source>
</evidence>
<evidence type="ECO:0000313" key="13">
    <source>
        <dbReference type="EMBL" id="GBF57698.1"/>
    </source>
</evidence>
<name>A0A2P2E9I0_9PROT</name>
<reference evidence="13 14" key="1">
    <citation type="journal article" date="2018" name="Genome Announc.">
        <title>Draft Genome Sequence of "Candidatus Phycosocius bacilliformis," an Alphaproteobacterial Ectosymbiont of the Hydrocarbon-Producing Green Alga Botryococcus braunii.</title>
        <authorList>
            <person name="Tanabe Y."/>
            <person name="Yamaguchi H."/>
            <person name="Watanabe M.M."/>
        </authorList>
    </citation>
    <scope>NUCLEOTIDE SEQUENCE [LARGE SCALE GENOMIC DNA]</scope>
    <source>
        <strain evidence="13 14">BOTRYCO-2</strain>
    </source>
</reference>
<comment type="function">
    <text evidence="1 12">Required for the export of heme to the periplasm for the biogenesis of c-type cytochromes.</text>
</comment>
<keyword evidence="5 12" id="KW-0813">Transport</keyword>
<dbReference type="InterPro" id="IPR007078">
    <property type="entry name" value="Haem_export_protD_CcmD"/>
</dbReference>
<evidence type="ECO:0000256" key="2">
    <source>
        <dbReference type="ARBA" id="ARBA00004377"/>
    </source>
</evidence>
<dbReference type="Proteomes" id="UP000245086">
    <property type="component" value="Unassembled WGS sequence"/>
</dbReference>
<keyword evidence="8 12" id="KW-0812">Transmembrane</keyword>
<dbReference type="NCBIfam" id="TIGR03141">
    <property type="entry name" value="cytochro_ccmD"/>
    <property type="match status" value="1"/>
</dbReference>
<dbReference type="GO" id="GO:0015886">
    <property type="term" value="P:heme transport"/>
    <property type="evidence" value="ECO:0007669"/>
    <property type="project" value="InterPro"/>
</dbReference>
<evidence type="ECO:0000256" key="10">
    <source>
        <dbReference type="ARBA" id="ARBA00022989"/>
    </source>
</evidence>
<keyword evidence="11 12" id="KW-0472">Membrane</keyword>
<evidence type="ECO:0000256" key="11">
    <source>
        <dbReference type="ARBA" id="ARBA00023136"/>
    </source>
</evidence>
<evidence type="ECO:0000256" key="6">
    <source>
        <dbReference type="ARBA" id="ARBA00022475"/>
    </source>
</evidence>
<dbReference type="OrthoDB" id="9815607at2"/>
<dbReference type="EMBL" id="BFBR01000003">
    <property type="protein sequence ID" value="GBF57698.1"/>
    <property type="molecule type" value="Genomic_DNA"/>
</dbReference>
<evidence type="ECO:0000256" key="7">
    <source>
        <dbReference type="ARBA" id="ARBA00022519"/>
    </source>
</evidence>
<keyword evidence="10 12" id="KW-1133">Transmembrane helix</keyword>
<feature type="transmembrane region" description="Helical" evidence="12">
    <location>
        <begin position="20"/>
        <end position="41"/>
    </location>
</feature>
<evidence type="ECO:0000256" key="1">
    <source>
        <dbReference type="ARBA" id="ARBA00002442"/>
    </source>
</evidence>
<dbReference type="Pfam" id="PF04995">
    <property type="entry name" value="CcmD"/>
    <property type="match status" value="1"/>
</dbReference>
<evidence type="ECO:0000256" key="3">
    <source>
        <dbReference type="ARBA" id="ARBA00008741"/>
    </source>
</evidence>
<sequence>MTPQFASLSDFLAMGGYAPFVFGAWGLSVAVIIGLIVRVIIHGRYQKARLAALRSEKAESPTP</sequence>
<proteinExistence type="inferred from homology"/>
<dbReference type="AlphaFoldDB" id="A0A2P2E9I0"/>
<evidence type="ECO:0000256" key="8">
    <source>
        <dbReference type="ARBA" id="ARBA00022692"/>
    </source>
</evidence>